<evidence type="ECO:0000313" key="6">
    <source>
        <dbReference type="Proteomes" id="UP000450676"/>
    </source>
</evidence>
<feature type="chain" id="PRO_5030800066" description="Big-1 domain-containing protein" evidence="3">
    <location>
        <begin position="20"/>
        <end position="765"/>
    </location>
</feature>
<dbReference type="InterPro" id="IPR003344">
    <property type="entry name" value="Big_1_dom"/>
</dbReference>
<feature type="signal peptide" evidence="3">
    <location>
        <begin position="1"/>
        <end position="19"/>
    </location>
</feature>
<keyword evidence="6" id="KW-1185">Reference proteome</keyword>
<dbReference type="InterPro" id="IPR013783">
    <property type="entry name" value="Ig-like_fold"/>
</dbReference>
<sequence length="765" mass="76360">MMKKFKDWLALSLCATLLAACGGGGGNPGSVGGGTGTPTTPGTPKVASVVLVSSADTIASSGADGTEVTLTVVVKDASNNVMADQTVDFKASSGAIAALAKTTDATGTVTARLSTKGDSSLRTITITATVGTVVSAEKKIQVVAGTPVQIPTMTLALFSSTGAASNSLSSIAPLTARATIKDKDGKPVPNALVSFNAAVSNSATLVAFSPSAGTTLTDANGVAEATVRPASLVASGAGTLNATAIVDGTGLTAQANFIVGATTVTLSKLTLSPATIGAYGSSVISVDVLAGSSKYTEQQMTINFSSACVTAGKATLAASAPTSNGTAQVVFRDQGCGNNDVITATLSSGASTPVAASAALAIASPAAASIQFVGASPVNQSIVVKGQGGFGRTETATLTFKVVDIFGKALPAQAVKFAASTPDVTVNKATDSTDANGEVIMTVNSGAKPTSFRVQATLVSNAAVSTSSDSIVVTTGLPVQQAFSLSVGSPNVEGWTYDSGTQVPATTVNVMVADQAGNPVADGLPVVFQSNLASVGASSKGACNTANGGCSVDFRTQNPRSAPANTPKTACNSPTVRSDGTSTSVGITNDSTRTGLATICASTTDGYNTLFAKIGIFLSGSFAENVWFNDTASPVPVRLTGAEYDLGTVGANDSRVFNLQLNDINNNPMPAGTRVDITNAVNASATGVSPASVQNVFAHIASGDASSGTGIDNASIRQGSYHTVTVGSVQPKPCLTPLNATFNVTITTPRNNVTTYPFKLRFSCP</sequence>
<reference evidence="5 6" key="1">
    <citation type="submission" date="2019-12" db="EMBL/GenBank/DDBJ databases">
        <title>Novel species isolated from a subtropical stream in China.</title>
        <authorList>
            <person name="Lu H."/>
        </authorList>
    </citation>
    <scope>NUCLEOTIDE SEQUENCE [LARGE SCALE GENOMIC DNA]</scope>
    <source>
        <strain evidence="5 6">FT127W</strain>
    </source>
</reference>
<comment type="caution">
    <text evidence="5">The sequence shown here is derived from an EMBL/GenBank/DDBJ whole genome shotgun (WGS) entry which is preliminary data.</text>
</comment>
<accession>A0A7X4HB18</accession>
<dbReference type="SMART" id="SM00634">
    <property type="entry name" value="BID_1"/>
    <property type="match status" value="3"/>
</dbReference>
<feature type="domain" description="Big-1" evidence="4">
    <location>
        <begin position="161"/>
        <end position="258"/>
    </location>
</feature>
<dbReference type="AlphaFoldDB" id="A0A7X4HB18"/>
<feature type="domain" description="Big-1" evidence="4">
    <location>
        <begin position="48"/>
        <end position="143"/>
    </location>
</feature>
<proteinExistence type="inferred from homology"/>
<gene>
    <name evidence="5" type="ORF">GTP77_06680</name>
</gene>
<protein>
    <recommendedName>
        <fullName evidence="4">Big-1 domain-containing protein</fullName>
    </recommendedName>
</protein>
<dbReference type="PROSITE" id="PS51257">
    <property type="entry name" value="PROKAR_LIPOPROTEIN"/>
    <property type="match status" value="1"/>
</dbReference>
<dbReference type="Pfam" id="PF02369">
    <property type="entry name" value="Big_1"/>
    <property type="match status" value="1"/>
</dbReference>
<evidence type="ECO:0000256" key="1">
    <source>
        <dbReference type="ARBA" id="ARBA00010116"/>
    </source>
</evidence>
<dbReference type="Gene3D" id="2.60.40.10">
    <property type="entry name" value="Immunoglobulins"/>
    <property type="match status" value="3"/>
</dbReference>
<comment type="similarity">
    <text evidence="1">Belongs to the intimin/invasin family.</text>
</comment>
<organism evidence="5 6">
    <name type="scientific">Pseudoduganella aquatica</name>
    <dbReference type="NCBI Taxonomy" id="2660641"/>
    <lineage>
        <taxon>Bacteria</taxon>
        <taxon>Pseudomonadati</taxon>
        <taxon>Pseudomonadota</taxon>
        <taxon>Betaproteobacteria</taxon>
        <taxon>Burkholderiales</taxon>
        <taxon>Oxalobacteraceae</taxon>
        <taxon>Telluria group</taxon>
        <taxon>Pseudoduganella</taxon>
    </lineage>
</organism>
<evidence type="ECO:0000256" key="2">
    <source>
        <dbReference type="SAM" id="MobiDB-lite"/>
    </source>
</evidence>
<dbReference type="InterPro" id="IPR008964">
    <property type="entry name" value="Invasin/intimin_cell_adhesion"/>
</dbReference>
<dbReference type="SUPFAM" id="SSF49373">
    <property type="entry name" value="Invasin/intimin cell-adhesion fragments"/>
    <property type="match status" value="3"/>
</dbReference>
<evidence type="ECO:0000256" key="3">
    <source>
        <dbReference type="SAM" id="SignalP"/>
    </source>
</evidence>
<feature type="region of interest" description="Disordered" evidence="2">
    <location>
        <begin position="558"/>
        <end position="587"/>
    </location>
</feature>
<dbReference type="PROSITE" id="PS51127">
    <property type="entry name" value="BIG1"/>
    <property type="match status" value="2"/>
</dbReference>
<name>A0A7X4HB18_9BURK</name>
<dbReference type="EMBL" id="WWCU01000005">
    <property type="protein sequence ID" value="MYN07022.1"/>
    <property type="molecule type" value="Genomic_DNA"/>
</dbReference>
<evidence type="ECO:0000259" key="4">
    <source>
        <dbReference type="PROSITE" id="PS51127"/>
    </source>
</evidence>
<dbReference type="Proteomes" id="UP000450676">
    <property type="component" value="Unassembled WGS sequence"/>
</dbReference>
<keyword evidence="3" id="KW-0732">Signal</keyword>
<dbReference type="RefSeq" id="WP_161071401.1">
    <property type="nucleotide sequence ID" value="NZ_CP086370.1"/>
</dbReference>
<evidence type="ECO:0000313" key="5">
    <source>
        <dbReference type="EMBL" id="MYN07022.1"/>
    </source>
</evidence>